<protein>
    <submittedName>
        <fullName evidence="2">Efflux RND transporter permease subunit</fullName>
    </submittedName>
</protein>
<organism evidence="2 3">
    <name type="scientific">Salinimonas iocasae</name>
    <dbReference type="NCBI Taxonomy" id="2572577"/>
    <lineage>
        <taxon>Bacteria</taxon>
        <taxon>Pseudomonadati</taxon>
        <taxon>Pseudomonadota</taxon>
        <taxon>Gammaproteobacteria</taxon>
        <taxon>Alteromonadales</taxon>
        <taxon>Alteromonadaceae</taxon>
        <taxon>Alteromonas/Salinimonas group</taxon>
        <taxon>Salinimonas</taxon>
    </lineage>
</organism>
<proteinExistence type="predicted"/>
<dbReference type="Gene3D" id="3.30.70.1440">
    <property type="entry name" value="Multidrug efflux transporter AcrB pore domain"/>
    <property type="match status" value="1"/>
</dbReference>
<keyword evidence="2" id="KW-0614">Plasmid</keyword>
<feature type="transmembrane region" description="Helical" evidence="1">
    <location>
        <begin position="360"/>
        <end position="380"/>
    </location>
</feature>
<feature type="transmembrane region" description="Helical" evidence="1">
    <location>
        <begin position="386"/>
        <end position="410"/>
    </location>
</feature>
<feature type="transmembrane region" description="Helical" evidence="1">
    <location>
        <begin position="535"/>
        <end position="556"/>
    </location>
</feature>
<dbReference type="PANTHER" id="PTHR32063:SF8">
    <property type="entry name" value="CATION EFFLUX PROTEIN"/>
    <property type="match status" value="1"/>
</dbReference>
<keyword evidence="1" id="KW-0472">Membrane</keyword>
<dbReference type="SUPFAM" id="SSF82714">
    <property type="entry name" value="Multidrug efflux transporter AcrB TolC docking domain, DN and DC subdomains"/>
    <property type="match status" value="2"/>
</dbReference>
<dbReference type="InterPro" id="IPR027463">
    <property type="entry name" value="AcrB_DN_DC_subdom"/>
</dbReference>
<dbReference type="GO" id="GO:0005886">
    <property type="term" value="C:plasma membrane"/>
    <property type="evidence" value="ECO:0007669"/>
    <property type="project" value="TreeGrafter"/>
</dbReference>
<dbReference type="Gene3D" id="3.30.70.1320">
    <property type="entry name" value="Multidrug efflux transporter AcrB pore domain like"/>
    <property type="match status" value="1"/>
</dbReference>
<dbReference type="PANTHER" id="PTHR32063">
    <property type="match status" value="1"/>
</dbReference>
<feature type="transmembrane region" description="Helical" evidence="1">
    <location>
        <begin position="431"/>
        <end position="451"/>
    </location>
</feature>
<keyword evidence="1" id="KW-0812">Transmembrane</keyword>
<feature type="transmembrane region" description="Helical" evidence="1">
    <location>
        <begin position="463"/>
        <end position="490"/>
    </location>
</feature>
<dbReference type="Pfam" id="PF00873">
    <property type="entry name" value="ACR_tran"/>
    <property type="match status" value="1"/>
</dbReference>
<evidence type="ECO:0000313" key="3">
    <source>
        <dbReference type="Proteomes" id="UP000304912"/>
    </source>
</evidence>
<dbReference type="Gene3D" id="3.30.2090.10">
    <property type="entry name" value="Multidrug efflux transporter AcrB TolC docking domain, DN and DC subdomains"/>
    <property type="match status" value="2"/>
</dbReference>
<sequence>MWIVSLALRQRYTLGALVLLLILFGARSVFKMSTDILPSINIPYVNVLWTYPGLAASDMASKISSFSEIAIMNNVDDVKMVASDSGNGYSMIQVQFHQNAKIDVALSQITSVSQTILKRLPEGMTPPLVVNYSTSSVPVLQLAISSANLTESQLYDYARLTLRRQIQSIPGLRLSLPYGGTTRQLMLDLNSDKMRNAGVSAEDVARALAQQNVTLPSGEVTVESTRWTVSTNASPVDLNSFADIPIKSTKDSVVRLGDVANIRDGGAEQTSMSNLDGEPGVMVSILKLGNASTVDIINEIKQRLPEIRKNAPEGLRLEPVFDQSRFVIAARDTVIHEAVLVSFLVAVVVLLFLGSAKSTAIVLTSIPLALLSALTGLSLAGYTLNLMTLGGLGLAIGILVDNALVEVENINRNIGMGKSVRQAVLDSARQVVFPEFVSTLSICIVLLPIFTLEGASAFVFRPLAMAVLLSMVSSFILSRTLVPTLAFMLLRVKSEKTQPHSRTWLHRVHSLVERLSDALIHRQVHNVSALMKRKALVLPLALVTLLLLLGTTSSLIGKDYFPESDAGGIKLFIRAESGSSLEHTAKMFAKVREVVNQVIPQQELQAVAEKIGPPDPINRTWVPSMLTMPSEGEVFIQLAAEHAPTKQYIRKLRERLAAELPELTVMFRPADIIAQTLNGTARAAIEVNLTGRDVQRSLEAAKQMMESLNGIPGAVDITLGQISAWPDVYLEIDRVRAQQLGVDIGKISQAILVSLSSSATVYPNSWANNGISYIVAAQVPSSQLGNLEELLNIPVDFDSSGNPILLRNFVEIKKRTRPANIRRQMLAPVVSILVNVDKRDLGAVYNDVRGVINKFKGHLPPQTRVVTQGQAGDMEDAYTTLALGMAMAAVLVYLLMVTNFQSWALPLMALGAMPFAITGAFVSLWITGTTLSVSAFMGMIMVMGVTTANSVLLVSFARYAMLDGHPSVRAALEAISARMRPVMMTAIAMLIGMLPMALALGEGAEQNAPLARAVMGGLLFGTPATLTIVPLLISMREKRLFTENEVPEDASK</sequence>
<dbReference type="Proteomes" id="UP000304912">
    <property type="component" value="Plasmid plas12"/>
</dbReference>
<dbReference type="SUPFAM" id="SSF82866">
    <property type="entry name" value="Multidrug efflux transporter AcrB transmembrane domain"/>
    <property type="match status" value="2"/>
</dbReference>
<dbReference type="PRINTS" id="PR00702">
    <property type="entry name" value="ACRIFLAVINRP"/>
</dbReference>
<feature type="transmembrane region" description="Helical" evidence="1">
    <location>
        <begin position="1013"/>
        <end position="1033"/>
    </location>
</feature>
<name>A0A5B7YHZ5_9ALTE</name>
<evidence type="ECO:0000313" key="2">
    <source>
        <dbReference type="EMBL" id="QCZ95452.1"/>
    </source>
</evidence>
<dbReference type="InterPro" id="IPR001036">
    <property type="entry name" value="Acrflvin-R"/>
</dbReference>
<feature type="transmembrane region" description="Helical" evidence="1">
    <location>
        <begin position="903"/>
        <end position="926"/>
    </location>
</feature>
<gene>
    <name evidence="2" type="ORF">FBQ74_18140</name>
</gene>
<evidence type="ECO:0000256" key="1">
    <source>
        <dbReference type="SAM" id="Phobius"/>
    </source>
</evidence>
<dbReference type="GO" id="GO:0042910">
    <property type="term" value="F:xenobiotic transmembrane transporter activity"/>
    <property type="evidence" value="ECO:0007669"/>
    <property type="project" value="TreeGrafter"/>
</dbReference>
<geneLocation type="plasmid" evidence="2 3">
    <name>plas12</name>
</geneLocation>
<dbReference type="KEGG" id="salk:FBQ74_18140"/>
<feature type="transmembrane region" description="Helical" evidence="1">
    <location>
        <begin position="982"/>
        <end position="1001"/>
    </location>
</feature>
<accession>A0A5B7YHZ5</accession>
<dbReference type="Gene3D" id="3.30.70.1430">
    <property type="entry name" value="Multidrug efflux transporter AcrB pore domain"/>
    <property type="match status" value="2"/>
</dbReference>
<dbReference type="OrthoDB" id="9759330at2"/>
<dbReference type="Gene3D" id="1.20.1640.10">
    <property type="entry name" value="Multidrug efflux transporter AcrB transmembrane domain"/>
    <property type="match status" value="2"/>
</dbReference>
<feature type="transmembrane region" description="Helical" evidence="1">
    <location>
        <begin position="334"/>
        <end position="353"/>
    </location>
</feature>
<keyword evidence="3" id="KW-1185">Reference proteome</keyword>
<dbReference type="AlphaFoldDB" id="A0A5B7YHZ5"/>
<reference evidence="2 3" key="1">
    <citation type="submission" date="2019-04" db="EMBL/GenBank/DDBJ databases">
        <title>Salinimonas iocasae sp. nov., a halophilic bacterium isolated from the outer tube casing of tubeworms in Okinawa Trough.</title>
        <authorList>
            <person name="Zhang H."/>
            <person name="Wang H."/>
            <person name="Li C."/>
        </authorList>
    </citation>
    <scope>NUCLEOTIDE SEQUENCE [LARGE SCALE GENOMIC DNA]</scope>
    <source>
        <strain evidence="2 3">KX18D6</strain>
        <plasmid evidence="2 3">plas12</plasmid>
    </source>
</reference>
<dbReference type="EMBL" id="CP039853">
    <property type="protein sequence ID" value="QCZ95452.1"/>
    <property type="molecule type" value="Genomic_DNA"/>
</dbReference>
<feature type="transmembrane region" description="Helical" evidence="1">
    <location>
        <begin position="877"/>
        <end position="896"/>
    </location>
</feature>
<dbReference type="SUPFAM" id="SSF82693">
    <property type="entry name" value="Multidrug efflux transporter AcrB pore domain, PN1, PN2, PC1 and PC2 subdomains"/>
    <property type="match status" value="2"/>
</dbReference>
<keyword evidence="1" id="KW-1133">Transmembrane helix</keyword>
<dbReference type="RefSeq" id="WP_139758149.1">
    <property type="nucleotide sequence ID" value="NZ_CP039853.1"/>
</dbReference>
<feature type="transmembrane region" description="Helical" evidence="1">
    <location>
        <begin position="938"/>
        <end position="961"/>
    </location>
</feature>